<evidence type="ECO:0000313" key="4">
    <source>
        <dbReference type="Proteomes" id="UP000590647"/>
    </source>
</evidence>
<dbReference type="GO" id="GO:0031177">
    <property type="term" value="F:phosphopantetheine binding"/>
    <property type="evidence" value="ECO:0007669"/>
    <property type="project" value="TreeGrafter"/>
</dbReference>
<dbReference type="GO" id="GO:0044550">
    <property type="term" value="P:secondary metabolite biosynthetic process"/>
    <property type="evidence" value="ECO:0007669"/>
    <property type="project" value="TreeGrafter"/>
</dbReference>
<dbReference type="AlphaFoldDB" id="A0A7W9LX62"/>
<accession>A0A7W9LX62</accession>
<feature type="domain" description="AMP-binding enzyme C-terminal" evidence="2">
    <location>
        <begin position="455"/>
        <end position="528"/>
    </location>
</feature>
<dbReference type="EMBL" id="JACHNE010000001">
    <property type="protein sequence ID" value="MBB5799242.1"/>
    <property type="molecule type" value="Genomic_DNA"/>
</dbReference>
<dbReference type="InterPro" id="IPR045851">
    <property type="entry name" value="AMP-bd_C_sf"/>
</dbReference>
<gene>
    <name evidence="3" type="ORF">HDA41_007206</name>
</gene>
<protein>
    <submittedName>
        <fullName evidence="3">Amino acid adenylation domain-containing protein</fullName>
    </submittedName>
</protein>
<dbReference type="InterPro" id="IPR000873">
    <property type="entry name" value="AMP-dep_synth/lig_dom"/>
</dbReference>
<dbReference type="GO" id="GO:0043041">
    <property type="term" value="P:amino acid activation for nonribosomal peptide biosynthetic process"/>
    <property type="evidence" value="ECO:0007669"/>
    <property type="project" value="TreeGrafter"/>
</dbReference>
<sequence>MPGHLIDTERENPMQDPNLPSLRFLHSGFHASARRHADRPALSLAGDSWTYAELDRVARQWAAALLRVSARPRRVGVLGHRSLVTYAGFLAALYAGAAAVPLNKKYPAARNQDIVERSGLDAVLSDDGAVAQLVPLLSALGETPPVLLPETDDVPYGLPSGTRVLTRRDIEGGSLLPEPVFGDPDDTAYLLFTSGSTGRPKGVPIAHAHVTSFLRGNSERYDFTPEDRFTNTFDQTFDLSVFDLFMAWGSGGCLVPMDGPDLRSPVDFVRERGITVWFSVPSVAVLQQRGGALAPGSMPTLRWSLFCGEALAASAAAAWQAAAPHSVLENLYGPTEATIACMAYRWDPLRSPGLSVNGVVPIGTPYPSMEADLFAEDGSVVPDGATGEICLKGPQVFEGYWRDPEQTRRSFHTRADGRWYRTGDLGRRAPDGAFIFLGRLDSQVKILGHRVETGEVEAHLRQQAGVDQAVVVAVPGEDDSTTVLAAILSGPDPDAYAIEKGLRDSLPPYMIPFSFHLVDDLPLNANGKVDRRALRDQVLSGELEPLPL</sequence>
<dbReference type="RefSeq" id="WP_221511677.1">
    <property type="nucleotide sequence ID" value="NZ_JACHNE010000001.1"/>
</dbReference>
<dbReference type="InterPro" id="IPR042099">
    <property type="entry name" value="ANL_N_sf"/>
</dbReference>
<evidence type="ECO:0000259" key="1">
    <source>
        <dbReference type="Pfam" id="PF00501"/>
    </source>
</evidence>
<keyword evidence="4" id="KW-1185">Reference proteome</keyword>
<proteinExistence type="predicted"/>
<dbReference type="InterPro" id="IPR010071">
    <property type="entry name" value="AA_adenyl_dom"/>
</dbReference>
<dbReference type="PANTHER" id="PTHR45527">
    <property type="entry name" value="NONRIBOSOMAL PEPTIDE SYNTHETASE"/>
    <property type="match status" value="1"/>
</dbReference>
<dbReference type="SUPFAM" id="SSF56801">
    <property type="entry name" value="Acetyl-CoA synthetase-like"/>
    <property type="match status" value="1"/>
</dbReference>
<reference evidence="3 4" key="1">
    <citation type="submission" date="2020-08" db="EMBL/GenBank/DDBJ databases">
        <title>Sequencing the genomes of 1000 actinobacteria strains.</title>
        <authorList>
            <person name="Klenk H.-P."/>
        </authorList>
    </citation>
    <scope>NUCLEOTIDE SEQUENCE [LARGE SCALE GENOMIC DNA]</scope>
    <source>
        <strain evidence="3 4">DSM 40084</strain>
    </source>
</reference>
<dbReference type="Gene3D" id="3.40.50.12780">
    <property type="entry name" value="N-terminal domain of ligase-like"/>
    <property type="match status" value="1"/>
</dbReference>
<dbReference type="Gene3D" id="3.30.300.30">
    <property type="match status" value="1"/>
</dbReference>
<dbReference type="GO" id="GO:0005737">
    <property type="term" value="C:cytoplasm"/>
    <property type="evidence" value="ECO:0007669"/>
    <property type="project" value="TreeGrafter"/>
</dbReference>
<dbReference type="Proteomes" id="UP000590647">
    <property type="component" value="Unassembled WGS sequence"/>
</dbReference>
<evidence type="ECO:0000313" key="3">
    <source>
        <dbReference type="EMBL" id="MBB5799242.1"/>
    </source>
</evidence>
<dbReference type="NCBIfam" id="TIGR01733">
    <property type="entry name" value="AA-adenyl-dom"/>
    <property type="match status" value="1"/>
</dbReference>
<dbReference type="InterPro" id="IPR025110">
    <property type="entry name" value="AMP-bd_C"/>
</dbReference>
<feature type="domain" description="AMP-dependent synthetase/ligase" evidence="1">
    <location>
        <begin position="29"/>
        <end position="401"/>
    </location>
</feature>
<organism evidence="3 4">
    <name type="scientific">Streptomyces caelestis</name>
    <dbReference type="NCBI Taxonomy" id="36816"/>
    <lineage>
        <taxon>Bacteria</taxon>
        <taxon>Bacillati</taxon>
        <taxon>Actinomycetota</taxon>
        <taxon>Actinomycetes</taxon>
        <taxon>Kitasatosporales</taxon>
        <taxon>Streptomycetaceae</taxon>
        <taxon>Streptomyces</taxon>
    </lineage>
</organism>
<dbReference type="Pfam" id="PF13193">
    <property type="entry name" value="AMP-binding_C"/>
    <property type="match status" value="1"/>
</dbReference>
<dbReference type="InterPro" id="IPR020845">
    <property type="entry name" value="AMP-binding_CS"/>
</dbReference>
<dbReference type="PANTHER" id="PTHR45527:SF1">
    <property type="entry name" value="FATTY ACID SYNTHASE"/>
    <property type="match status" value="1"/>
</dbReference>
<dbReference type="PROSITE" id="PS00455">
    <property type="entry name" value="AMP_BINDING"/>
    <property type="match status" value="1"/>
</dbReference>
<dbReference type="Pfam" id="PF00501">
    <property type="entry name" value="AMP-binding"/>
    <property type="match status" value="1"/>
</dbReference>
<comment type="caution">
    <text evidence="3">The sequence shown here is derived from an EMBL/GenBank/DDBJ whole genome shotgun (WGS) entry which is preliminary data.</text>
</comment>
<name>A0A7W9LX62_9ACTN</name>
<evidence type="ECO:0000259" key="2">
    <source>
        <dbReference type="Pfam" id="PF13193"/>
    </source>
</evidence>